<dbReference type="InterPro" id="IPR018060">
    <property type="entry name" value="HTH_AraC"/>
</dbReference>
<feature type="domain" description="HTH araC/xylS-type" evidence="4">
    <location>
        <begin position="187"/>
        <end position="284"/>
    </location>
</feature>
<accession>A0ABM8FWR8</accession>
<dbReference type="EMBL" id="AP027728">
    <property type="protein sequence ID" value="BDZ40161.1"/>
    <property type="molecule type" value="Genomic_DNA"/>
</dbReference>
<dbReference type="InterPro" id="IPR009057">
    <property type="entry name" value="Homeodomain-like_sf"/>
</dbReference>
<keyword evidence="1" id="KW-0805">Transcription regulation</keyword>
<gene>
    <name evidence="5" type="ORF">GCM10025863_27750</name>
</gene>
<dbReference type="Gene3D" id="1.10.10.60">
    <property type="entry name" value="Homeodomain-like"/>
    <property type="match status" value="2"/>
</dbReference>
<dbReference type="SUPFAM" id="SSF46689">
    <property type="entry name" value="Homeodomain-like"/>
    <property type="match status" value="2"/>
</dbReference>
<dbReference type="PRINTS" id="PR00032">
    <property type="entry name" value="HTHARAC"/>
</dbReference>
<protein>
    <recommendedName>
        <fullName evidence="4">HTH araC/xylS-type domain-containing protein</fullName>
    </recommendedName>
</protein>
<evidence type="ECO:0000256" key="2">
    <source>
        <dbReference type="ARBA" id="ARBA00023125"/>
    </source>
</evidence>
<organism evidence="5 6">
    <name type="scientific">Microbacterium suwonense</name>
    <dbReference type="NCBI Taxonomy" id="683047"/>
    <lineage>
        <taxon>Bacteria</taxon>
        <taxon>Bacillati</taxon>
        <taxon>Actinomycetota</taxon>
        <taxon>Actinomycetes</taxon>
        <taxon>Micrococcales</taxon>
        <taxon>Microbacteriaceae</taxon>
        <taxon>Microbacterium</taxon>
    </lineage>
</organism>
<dbReference type="Pfam" id="PF12833">
    <property type="entry name" value="HTH_18"/>
    <property type="match status" value="1"/>
</dbReference>
<dbReference type="InterPro" id="IPR018062">
    <property type="entry name" value="HTH_AraC-typ_CS"/>
</dbReference>
<dbReference type="PROSITE" id="PS01124">
    <property type="entry name" value="HTH_ARAC_FAMILY_2"/>
    <property type="match status" value="1"/>
</dbReference>
<dbReference type="InterPro" id="IPR020449">
    <property type="entry name" value="Tscrpt_reg_AraC-type_HTH"/>
</dbReference>
<evidence type="ECO:0000256" key="1">
    <source>
        <dbReference type="ARBA" id="ARBA00023015"/>
    </source>
</evidence>
<dbReference type="InterPro" id="IPR050204">
    <property type="entry name" value="AraC_XylS_family_regulators"/>
</dbReference>
<dbReference type="SMART" id="SM00342">
    <property type="entry name" value="HTH_ARAC"/>
    <property type="match status" value="1"/>
</dbReference>
<name>A0ABM8FWR8_9MICO</name>
<dbReference type="PROSITE" id="PS00041">
    <property type="entry name" value="HTH_ARAC_FAMILY_1"/>
    <property type="match status" value="1"/>
</dbReference>
<dbReference type="Proteomes" id="UP001321543">
    <property type="component" value="Chromosome"/>
</dbReference>
<keyword evidence="2" id="KW-0238">DNA-binding</keyword>
<sequence>MVSPALDIRSASSASSDALERVLSEVAIGIRSQRRILPDVDEAVILDDISLVYVLNGSVRTPSDAGLPDTLHVGDALLVARRSLTLRIPAGTGVLVSRLRWADSAAHLSALLPDTAWIRHFDELEPAAAALAQHMGGDAAVVSDRGGDPVICRMMATTLLQSVIRAWSSIGCAPQGWPSRSNDPFLDRVVRAIDDDPGRDWSVEQMASVSALSRSVFAERFRLTFGVSPAQYVAEVRMRAARALLIDGRGVSEVSRELGYGSGEGFSRAFRRHTGMTPSAWRSRRALASA</sequence>
<keyword evidence="6" id="KW-1185">Reference proteome</keyword>
<evidence type="ECO:0000313" key="5">
    <source>
        <dbReference type="EMBL" id="BDZ40161.1"/>
    </source>
</evidence>
<dbReference type="PANTHER" id="PTHR46796">
    <property type="entry name" value="HTH-TYPE TRANSCRIPTIONAL ACTIVATOR RHAS-RELATED"/>
    <property type="match status" value="1"/>
</dbReference>
<evidence type="ECO:0000256" key="3">
    <source>
        <dbReference type="ARBA" id="ARBA00023163"/>
    </source>
</evidence>
<evidence type="ECO:0000313" key="6">
    <source>
        <dbReference type="Proteomes" id="UP001321543"/>
    </source>
</evidence>
<proteinExistence type="predicted"/>
<dbReference type="PANTHER" id="PTHR46796:SF7">
    <property type="entry name" value="ARAC FAMILY TRANSCRIPTIONAL REGULATOR"/>
    <property type="match status" value="1"/>
</dbReference>
<keyword evidence="3" id="KW-0804">Transcription</keyword>
<evidence type="ECO:0000259" key="4">
    <source>
        <dbReference type="PROSITE" id="PS01124"/>
    </source>
</evidence>
<dbReference type="RefSeq" id="WP_286300666.1">
    <property type="nucleotide sequence ID" value="NZ_AP027728.1"/>
</dbReference>
<reference evidence="6" key="1">
    <citation type="journal article" date="2019" name="Int. J. Syst. Evol. Microbiol.">
        <title>The Global Catalogue of Microorganisms (GCM) 10K type strain sequencing project: providing services to taxonomists for standard genome sequencing and annotation.</title>
        <authorList>
            <consortium name="The Broad Institute Genomics Platform"/>
            <consortium name="The Broad Institute Genome Sequencing Center for Infectious Disease"/>
            <person name="Wu L."/>
            <person name="Ma J."/>
        </authorList>
    </citation>
    <scope>NUCLEOTIDE SEQUENCE [LARGE SCALE GENOMIC DNA]</scope>
    <source>
        <strain evidence="6">NBRC 106310</strain>
    </source>
</reference>